<evidence type="ECO:0000259" key="2">
    <source>
        <dbReference type="SMART" id="SM00568"/>
    </source>
</evidence>
<dbReference type="Gene3D" id="2.30.29.30">
    <property type="entry name" value="Pleckstrin-homology domain (PH domain)/Phosphotyrosine-binding domain (PTB)"/>
    <property type="match status" value="1"/>
</dbReference>
<evidence type="ECO:0000313" key="4">
    <source>
        <dbReference type="Proteomes" id="UP001141806"/>
    </source>
</evidence>
<dbReference type="OrthoDB" id="1736712at2759"/>
<comment type="caution">
    <text evidence="3">The sequence shown here is derived from an EMBL/GenBank/DDBJ whole genome shotgun (WGS) entry which is preliminary data.</text>
</comment>
<accession>A0A9Q0QWY0</accession>
<name>A0A9Q0QWY0_9MAGN</name>
<dbReference type="SMART" id="SM00568">
    <property type="entry name" value="GRAM"/>
    <property type="match status" value="1"/>
</dbReference>
<feature type="domain" description="GRAM" evidence="2">
    <location>
        <begin position="104"/>
        <end position="182"/>
    </location>
</feature>
<organism evidence="3 4">
    <name type="scientific">Protea cynaroides</name>
    <dbReference type="NCBI Taxonomy" id="273540"/>
    <lineage>
        <taxon>Eukaryota</taxon>
        <taxon>Viridiplantae</taxon>
        <taxon>Streptophyta</taxon>
        <taxon>Embryophyta</taxon>
        <taxon>Tracheophyta</taxon>
        <taxon>Spermatophyta</taxon>
        <taxon>Magnoliopsida</taxon>
        <taxon>Proteales</taxon>
        <taxon>Proteaceae</taxon>
        <taxon>Protea</taxon>
    </lineage>
</organism>
<dbReference type="Proteomes" id="UP001141806">
    <property type="component" value="Unassembled WGS sequence"/>
</dbReference>
<dbReference type="Pfam" id="PF02893">
    <property type="entry name" value="GRAM"/>
    <property type="match status" value="1"/>
</dbReference>
<keyword evidence="4" id="KW-1185">Reference proteome</keyword>
<dbReference type="PANTHER" id="PTHR31969">
    <property type="entry name" value="GEM-LIKE PROTEIN 2"/>
    <property type="match status" value="1"/>
</dbReference>
<reference evidence="3" key="1">
    <citation type="journal article" date="2023" name="Plant J.">
        <title>The genome of the king protea, Protea cynaroides.</title>
        <authorList>
            <person name="Chang J."/>
            <person name="Duong T.A."/>
            <person name="Schoeman C."/>
            <person name="Ma X."/>
            <person name="Roodt D."/>
            <person name="Barker N."/>
            <person name="Li Z."/>
            <person name="Van de Peer Y."/>
            <person name="Mizrachi E."/>
        </authorList>
    </citation>
    <scope>NUCLEOTIDE SEQUENCE</scope>
    <source>
        <tissue evidence="3">Young leaves</tissue>
    </source>
</reference>
<evidence type="ECO:0000313" key="3">
    <source>
        <dbReference type="EMBL" id="KAJ4974817.1"/>
    </source>
</evidence>
<proteinExistence type="inferred from homology"/>
<sequence length="344" mass="39023">MKNPIPDHVIGIPVSSVSYTVEDSAGKTTSLSETSNSYFLSTPSEESPVSKQNRVKTPIKWINKVGKKADDFKQHVRLGSKVSATVKGKLRLGARILQEGGLEKLFEQIFNVGAGEKLLNAFQCYLSTTAGPVAGLLFISTERLAFCSERSLTFTLPTGELFRTPYKVMIPLKKIKVANQSENVNKPSQKYIQVVTVDKFEFWFMGFLNYQKALKRKGWNQRLISSQLSREEVQAVIAIGSNEAFQKGRYPYHIITSVRNYDFREFLTTNHRGIMWSPQSVRTEQISHSENVPNHRGIMWFPQSVRAEQKSHSENVYSLQKYGAYWLQKESAMFQGDLSDIEAC</sequence>
<dbReference type="InterPro" id="IPR037848">
    <property type="entry name" value="GEM-like"/>
</dbReference>
<dbReference type="InterPro" id="IPR004182">
    <property type="entry name" value="GRAM"/>
</dbReference>
<dbReference type="InterPro" id="IPR011993">
    <property type="entry name" value="PH-like_dom_sf"/>
</dbReference>
<dbReference type="AlphaFoldDB" id="A0A9Q0QWY0"/>
<dbReference type="EMBL" id="JAMYWD010000004">
    <property type="protein sequence ID" value="KAJ4974817.1"/>
    <property type="molecule type" value="Genomic_DNA"/>
</dbReference>
<comment type="similarity">
    <text evidence="1">Belongs to the GEM family.</text>
</comment>
<evidence type="ECO:0000256" key="1">
    <source>
        <dbReference type="ARBA" id="ARBA00009414"/>
    </source>
</evidence>
<protein>
    <recommendedName>
        <fullName evidence="2">GRAM domain-containing protein</fullName>
    </recommendedName>
</protein>
<gene>
    <name evidence="3" type="ORF">NE237_007991</name>
</gene>